<evidence type="ECO:0000256" key="3">
    <source>
        <dbReference type="ARBA" id="ARBA00022989"/>
    </source>
</evidence>
<evidence type="ECO:0000256" key="2">
    <source>
        <dbReference type="ARBA" id="ARBA00022692"/>
    </source>
</evidence>
<comment type="subcellular location">
    <subcellularLocation>
        <location evidence="1">Membrane</location>
        <topology evidence="1">Multi-pass membrane protein</topology>
    </subcellularLocation>
</comment>
<organism evidence="8">
    <name type="scientific">Thermofilum pendens</name>
    <dbReference type="NCBI Taxonomy" id="2269"/>
    <lineage>
        <taxon>Archaea</taxon>
        <taxon>Thermoproteota</taxon>
        <taxon>Thermoprotei</taxon>
        <taxon>Thermofilales</taxon>
        <taxon>Thermofilaceae</taxon>
        <taxon>Thermofilum</taxon>
    </lineage>
</organism>
<feature type="transmembrane region" description="Helical" evidence="5">
    <location>
        <begin position="104"/>
        <end position="126"/>
    </location>
</feature>
<evidence type="ECO:0000259" key="6">
    <source>
        <dbReference type="Pfam" id="PF00361"/>
    </source>
</evidence>
<feature type="transmembrane region" description="Helical" evidence="5">
    <location>
        <begin position="479"/>
        <end position="496"/>
    </location>
</feature>
<dbReference type="GO" id="GO:0003954">
    <property type="term" value="F:NADH dehydrogenase activity"/>
    <property type="evidence" value="ECO:0007669"/>
    <property type="project" value="TreeGrafter"/>
</dbReference>
<evidence type="ECO:0000256" key="5">
    <source>
        <dbReference type="SAM" id="Phobius"/>
    </source>
</evidence>
<keyword evidence="3 5" id="KW-1133">Transmembrane helix</keyword>
<evidence type="ECO:0000259" key="7">
    <source>
        <dbReference type="Pfam" id="PF00662"/>
    </source>
</evidence>
<feature type="transmembrane region" description="Helical" evidence="5">
    <location>
        <begin position="41"/>
        <end position="59"/>
    </location>
</feature>
<accession>A0A7C3WJG7</accession>
<dbReference type="GO" id="GO:0016020">
    <property type="term" value="C:membrane"/>
    <property type="evidence" value="ECO:0007669"/>
    <property type="project" value="UniProtKB-SubCell"/>
</dbReference>
<dbReference type="InterPro" id="IPR001516">
    <property type="entry name" value="Proton_antipo_N"/>
</dbReference>
<dbReference type="PANTHER" id="PTHR42829:SF2">
    <property type="entry name" value="NADH-UBIQUINONE OXIDOREDUCTASE CHAIN 5"/>
    <property type="match status" value="1"/>
</dbReference>
<feature type="transmembrane region" description="Helical" evidence="5">
    <location>
        <begin position="335"/>
        <end position="357"/>
    </location>
</feature>
<feature type="transmembrane region" description="Helical" evidence="5">
    <location>
        <begin position="138"/>
        <end position="160"/>
    </location>
</feature>
<dbReference type="EMBL" id="DTIB01000038">
    <property type="protein sequence ID" value="HGB24758.1"/>
    <property type="molecule type" value="Genomic_DNA"/>
</dbReference>
<feature type="transmembrane region" description="Helical" evidence="5">
    <location>
        <begin position="12"/>
        <end position="34"/>
    </location>
</feature>
<evidence type="ECO:0000256" key="4">
    <source>
        <dbReference type="ARBA" id="ARBA00023136"/>
    </source>
</evidence>
<dbReference type="InterPro" id="IPR003945">
    <property type="entry name" value="NU5C-like"/>
</dbReference>
<dbReference type="PANTHER" id="PTHR42829">
    <property type="entry name" value="NADH-UBIQUINONE OXIDOREDUCTASE CHAIN 5"/>
    <property type="match status" value="1"/>
</dbReference>
<feature type="domain" description="NADH:quinone oxidoreductase/Mrp antiporter transmembrane" evidence="6">
    <location>
        <begin position="58"/>
        <end position="326"/>
    </location>
</feature>
<dbReference type="GO" id="GO:0042773">
    <property type="term" value="P:ATP synthesis coupled electron transport"/>
    <property type="evidence" value="ECO:0007669"/>
    <property type="project" value="InterPro"/>
</dbReference>
<evidence type="ECO:0000313" key="8">
    <source>
        <dbReference type="EMBL" id="HGB24758.1"/>
    </source>
</evidence>
<proteinExistence type="predicted"/>
<feature type="transmembrane region" description="Helical" evidence="5">
    <location>
        <begin position="254"/>
        <end position="272"/>
    </location>
</feature>
<evidence type="ECO:0000256" key="1">
    <source>
        <dbReference type="ARBA" id="ARBA00004141"/>
    </source>
</evidence>
<feature type="transmembrane region" description="Helical" evidence="5">
    <location>
        <begin position="65"/>
        <end position="83"/>
    </location>
</feature>
<protein>
    <submittedName>
        <fullName evidence="8">NADH-quinone oxidoreductase subunit L</fullName>
    </submittedName>
</protein>
<comment type="caution">
    <text evidence="8">The sequence shown here is derived from an EMBL/GenBank/DDBJ whole genome shotgun (WGS) entry which is preliminary data.</text>
</comment>
<dbReference type="GO" id="GO:0015990">
    <property type="term" value="P:electron transport coupled proton transport"/>
    <property type="evidence" value="ECO:0007669"/>
    <property type="project" value="TreeGrafter"/>
</dbReference>
<name>A0A7C3WJG7_THEPE</name>
<feature type="transmembrane region" description="Helical" evidence="5">
    <location>
        <begin position="293"/>
        <end position="315"/>
    </location>
</feature>
<feature type="transmembrane region" description="Helical" evidence="5">
    <location>
        <begin position="369"/>
        <end position="392"/>
    </location>
</feature>
<dbReference type="Pfam" id="PF00361">
    <property type="entry name" value="Proton_antipo_M"/>
    <property type="match status" value="1"/>
</dbReference>
<feature type="domain" description="NADH-Ubiquinone oxidoreductase (complex I) chain 5 N-terminal" evidence="7">
    <location>
        <begin position="4"/>
        <end position="42"/>
    </location>
</feature>
<reference evidence="8" key="1">
    <citation type="journal article" date="2020" name="mSystems">
        <title>Genome- and Community-Level Interaction Insights into Carbon Utilization and Element Cycling Functions of Hydrothermarchaeota in Hydrothermal Sediment.</title>
        <authorList>
            <person name="Zhou Z."/>
            <person name="Liu Y."/>
            <person name="Xu W."/>
            <person name="Pan J."/>
            <person name="Luo Z.H."/>
            <person name="Li M."/>
        </authorList>
    </citation>
    <scope>NUCLEOTIDE SEQUENCE [LARGE SCALE GENOMIC DNA]</scope>
    <source>
        <strain evidence="8">SpSt-8</strain>
    </source>
</reference>
<feature type="transmembrane region" description="Helical" evidence="5">
    <location>
        <begin position="404"/>
        <end position="423"/>
    </location>
</feature>
<keyword evidence="2 5" id="KW-0812">Transmembrane</keyword>
<feature type="transmembrane region" description="Helical" evidence="5">
    <location>
        <begin position="202"/>
        <end position="219"/>
    </location>
</feature>
<sequence length="497" mass="53152">MLPVLADSLSGFMLAVVCALGFLIVVYSVGYMAGEDGFARYYFFILLFIGAMSGLVVSADIVLLYLFWELVGVCSAMLISFWWEKPEARRAGLKAFTVTRIGDIGFLAALALVVHSVGTTSIPGIIQALSTDSSLAGLIGALLLLAAAGKSAQFPLLVWLPDAMEGPTSVSALIHAATMVKAGVYLLSRFYPTLTVEVRELLFWLALATAFMSAVSALASYDLKRVLAFSTVNHLALMFLALAAGAWAAAQLHLLSHSLFKALLFLCAGLITHEVGTRNLDEISGLWKAGLRLTGAAFLIGALSLAGVPPFPGFFTKEAVLEAVAEHLMKPVGEVVVLLVSFLSSAYIFRLFLRVFAGEPQRECEEHNLWMLVPIAALAVATLAGALLLLPAAELFATHLEAKLDVWAVLGLVAGAALAYAVWGRGLLAGLRAVLKPLAGFADRVYLLDDLYTWIAQQVSQRLSYAATRLQQGNPAVNVLWLLGLLIVFSIIILAVV</sequence>
<gene>
    <name evidence="8" type="ORF">ENV88_01660</name>
</gene>
<dbReference type="Pfam" id="PF00662">
    <property type="entry name" value="Proton_antipo_N"/>
    <property type="match status" value="1"/>
</dbReference>
<dbReference type="GO" id="GO:0008137">
    <property type="term" value="F:NADH dehydrogenase (ubiquinone) activity"/>
    <property type="evidence" value="ECO:0007669"/>
    <property type="project" value="InterPro"/>
</dbReference>
<dbReference type="AlphaFoldDB" id="A0A7C3WJG7"/>
<feature type="transmembrane region" description="Helical" evidence="5">
    <location>
        <begin position="172"/>
        <end position="190"/>
    </location>
</feature>
<dbReference type="InterPro" id="IPR001750">
    <property type="entry name" value="ND/Mrp_TM"/>
</dbReference>
<dbReference type="PRINTS" id="PR01434">
    <property type="entry name" value="NADHDHGNASE5"/>
</dbReference>
<feature type="transmembrane region" description="Helical" evidence="5">
    <location>
        <begin position="226"/>
        <end position="248"/>
    </location>
</feature>
<keyword evidence="4 5" id="KW-0472">Membrane</keyword>